<dbReference type="EMBL" id="JASPKZ010008375">
    <property type="protein sequence ID" value="KAJ9579811.1"/>
    <property type="molecule type" value="Genomic_DNA"/>
</dbReference>
<keyword evidence="3" id="KW-1185">Reference proteome</keyword>
<comment type="caution">
    <text evidence="2">The sequence shown here is derived from an EMBL/GenBank/DDBJ whole genome shotgun (WGS) entry which is preliminary data.</text>
</comment>
<organism evidence="2 3">
    <name type="scientific">Diploptera punctata</name>
    <name type="common">Pacific beetle cockroach</name>
    <dbReference type="NCBI Taxonomy" id="6984"/>
    <lineage>
        <taxon>Eukaryota</taxon>
        <taxon>Metazoa</taxon>
        <taxon>Ecdysozoa</taxon>
        <taxon>Arthropoda</taxon>
        <taxon>Hexapoda</taxon>
        <taxon>Insecta</taxon>
        <taxon>Pterygota</taxon>
        <taxon>Neoptera</taxon>
        <taxon>Polyneoptera</taxon>
        <taxon>Dictyoptera</taxon>
        <taxon>Blattodea</taxon>
        <taxon>Blaberoidea</taxon>
        <taxon>Blaberidae</taxon>
        <taxon>Diplopterinae</taxon>
        <taxon>Diploptera</taxon>
    </lineage>
</organism>
<dbReference type="Proteomes" id="UP001233999">
    <property type="component" value="Unassembled WGS sequence"/>
</dbReference>
<evidence type="ECO:0000259" key="1">
    <source>
        <dbReference type="Pfam" id="PF16087"/>
    </source>
</evidence>
<evidence type="ECO:0000313" key="3">
    <source>
        <dbReference type="Proteomes" id="UP001233999"/>
    </source>
</evidence>
<proteinExistence type="predicted"/>
<sequence>MATPQQKAFCILQFESCKSVVTVECAFRRQFNRDPPNANNIRRWHNQFATTGCLCKGKSVGRPRVSEKNVAAATFQARSQRNQQALEPVTIVNGRDEYVSVFVRPSTLSLLDWSSWSR</sequence>
<dbReference type="InterPro" id="IPR032135">
    <property type="entry name" value="DUF4817"/>
</dbReference>
<accession>A0AAD7ZG78</accession>
<dbReference type="Pfam" id="PF16087">
    <property type="entry name" value="DUF4817"/>
    <property type="match status" value="1"/>
</dbReference>
<reference evidence="2" key="1">
    <citation type="journal article" date="2023" name="IScience">
        <title>Live-bearing cockroach genome reveals convergent evolutionary mechanisms linked to viviparity in insects and beyond.</title>
        <authorList>
            <person name="Fouks B."/>
            <person name="Harrison M.C."/>
            <person name="Mikhailova A.A."/>
            <person name="Marchal E."/>
            <person name="English S."/>
            <person name="Carruthers M."/>
            <person name="Jennings E.C."/>
            <person name="Chiamaka E.L."/>
            <person name="Frigard R.A."/>
            <person name="Pippel M."/>
            <person name="Attardo G.M."/>
            <person name="Benoit J.B."/>
            <person name="Bornberg-Bauer E."/>
            <person name="Tobe S.S."/>
        </authorList>
    </citation>
    <scope>NUCLEOTIDE SEQUENCE</scope>
    <source>
        <strain evidence="2">Stay&amp;Tobe</strain>
    </source>
</reference>
<gene>
    <name evidence="2" type="ORF">L9F63_004517</name>
</gene>
<reference evidence="2" key="2">
    <citation type="submission" date="2023-05" db="EMBL/GenBank/DDBJ databases">
        <authorList>
            <person name="Fouks B."/>
        </authorList>
    </citation>
    <scope>NUCLEOTIDE SEQUENCE</scope>
    <source>
        <strain evidence="2">Stay&amp;Tobe</strain>
        <tissue evidence="2">Testes</tissue>
    </source>
</reference>
<feature type="domain" description="DUF4817" evidence="1">
    <location>
        <begin position="5"/>
        <end position="54"/>
    </location>
</feature>
<protein>
    <recommendedName>
        <fullName evidence="1">DUF4817 domain-containing protein</fullName>
    </recommendedName>
</protein>
<dbReference type="AlphaFoldDB" id="A0AAD7ZG78"/>
<evidence type="ECO:0000313" key="2">
    <source>
        <dbReference type="EMBL" id="KAJ9579811.1"/>
    </source>
</evidence>
<name>A0AAD7ZG78_DIPPU</name>